<evidence type="ECO:0000313" key="1">
    <source>
        <dbReference type="EMBL" id="ACK69241.1"/>
    </source>
</evidence>
<reference evidence="2" key="1">
    <citation type="journal article" date="2011" name="MBio">
        <title>Novel metabolic attributes of the genus Cyanothece, comprising a group of unicellular nitrogen-fixing Cyanobacteria.</title>
        <authorList>
            <person name="Bandyopadhyay A."/>
            <person name="Elvitigala T."/>
            <person name="Welsh E."/>
            <person name="Stockel J."/>
            <person name="Liberton M."/>
            <person name="Min H."/>
            <person name="Sherman L.A."/>
            <person name="Pakrasi H.B."/>
        </authorList>
    </citation>
    <scope>NUCLEOTIDE SEQUENCE [LARGE SCALE GENOMIC DNA]</scope>
    <source>
        <strain evidence="2">PCC 7424</strain>
    </source>
</reference>
<dbReference type="OrthoDB" id="456093at2"/>
<gene>
    <name evidence="1" type="ordered locus">PCC7424_0785</name>
</gene>
<proteinExistence type="predicted"/>
<sequence length="141" mass="16896">MSWQSYDLDRKAQKLVLNALKREPKTLNQSYKMRMTCSYGLERFWGEHLRLQKKEPEKSIYWQETWDSLVEIMKKAQVEIPNDPVNVDSPTAIETMSKKLWDLDLDTQRISLAVLTQLCDCIVWWTQRYKGRHSDIDEEER</sequence>
<accession>B7KH32</accession>
<dbReference type="EMBL" id="CP001291">
    <property type="protein sequence ID" value="ACK69241.1"/>
    <property type="molecule type" value="Genomic_DNA"/>
</dbReference>
<evidence type="ECO:0000313" key="2">
    <source>
        <dbReference type="Proteomes" id="UP000002384"/>
    </source>
</evidence>
<protein>
    <recommendedName>
        <fullName evidence="3">CRISPR type III-B/RAMP module-associated protein Cmr5</fullName>
    </recommendedName>
</protein>
<evidence type="ECO:0008006" key="3">
    <source>
        <dbReference type="Google" id="ProtNLM"/>
    </source>
</evidence>
<dbReference type="STRING" id="65393.PCC7424_0785"/>
<dbReference type="Proteomes" id="UP000002384">
    <property type="component" value="Chromosome"/>
</dbReference>
<dbReference type="eggNOG" id="ENOG5031CQ6">
    <property type="taxonomic scope" value="Bacteria"/>
</dbReference>
<organism evidence="1 2">
    <name type="scientific">Gloeothece citriformis (strain PCC 7424)</name>
    <name type="common">Cyanothece sp. (strain PCC 7424)</name>
    <dbReference type="NCBI Taxonomy" id="65393"/>
    <lineage>
        <taxon>Bacteria</taxon>
        <taxon>Bacillati</taxon>
        <taxon>Cyanobacteriota</taxon>
        <taxon>Cyanophyceae</taxon>
        <taxon>Oscillatoriophycideae</taxon>
        <taxon>Chroococcales</taxon>
        <taxon>Aphanothecaceae</taxon>
        <taxon>Gloeothece</taxon>
        <taxon>Gloeothece citriformis</taxon>
    </lineage>
</organism>
<keyword evidence="2" id="KW-1185">Reference proteome</keyword>
<dbReference type="HOGENOM" id="CLU_1821811_0_0_3"/>
<dbReference type="RefSeq" id="WP_012598188.1">
    <property type="nucleotide sequence ID" value="NC_011729.1"/>
</dbReference>
<dbReference type="AlphaFoldDB" id="B7KH32"/>
<name>B7KH32_GLOC7</name>
<dbReference type="KEGG" id="cyc:PCC7424_0785"/>